<dbReference type="EMBL" id="RQGG01000048">
    <property type="protein sequence ID" value="TGL47657.1"/>
    <property type="molecule type" value="Genomic_DNA"/>
</dbReference>
<evidence type="ECO:0000313" key="2">
    <source>
        <dbReference type="Proteomes" id="UP000297609"/>
    </source>
</evidence>
<name>A0A4R9JL69_9LEPT</name>
<dbReference type="AlphaFoldDB" id="A0A4R9JL69"/>
<dbReference type="Proteomes" id="UP000297609">
    <property type="component" value="Unassembled WGS sequence"/>
</dbReference>
<comment type="caution">
    <text evidence="1">The sequence shown here is derived from an EMBL/GenBank/DDBJ whole genome shotgun (WGS) entry which is preliminary data.</text>
</comment>
<reference evidence="1" key="1">
    <citation type="journal article" date="2019" name="PLoS Negl. Trop. Dis.">
        <title>Revisiting the worldwide diversity of Leptospira species in the environment.</title>
        <authorList>
            <person name="Vincent A.T."/>
            <person name="Schiettekatte O."/>
            <person name="Bourhy P."/>
            <person name="Veyrier F.J."/>
            <person name="Picardeau M."/>
        </authorList>
    </citation>
    <scope>NUCLEOTIDE SEQUENCE [LARGE SCALE GENOMIC DNA]</scope>
    <source>
        <strain evidence="1">201702454</strain>
    </source>
</reference>
<sequence length="139" mass="16449">MEKNQTGYFLLYFGCENGKELKSEEDKIFISDLSPGPNYFKNKITRRYSIHYYLKKGNELVYAFDSTVLGFEYFPPKKGQYFVIKSFYGGNGKTSVVTFFTGIDNHKDFSRQKMEELDSKYYKRCIESRQNNDSEHDIR</sequence>
<evidence type="ECO:0000313" key="1">
    <source>
        <dbReference type="EMBL" id="TGL47657.1"/>
    </source>
</evidence>
<keyword evidence="2" id="KW-1185">Reference proteome</keyword>
<accession>A0A4R9JL69</accession>
<organism evidence="1 2">
    <name type="scientific">Leptospira kemamanensis</name>
    <dbReference type="NCBI Taxonomy" id="2484942"/>
    <lineage>
        <taxon>Bacteria</taxon>
        <taxon>Pseudomonadati</taxon>
        <taxon>Spirochaetota</taxon>
        <taxon>Spirochaetia</taxon>
        <taxon>Leptospirales</taxon>
        <taxon>Leptospiraceae</taxon>
        <taxon>Leptospira</taxon>
    </lineage>
</organism>
<proteinExistence type="predicted"/>
<gene>
    <name evidence="1" type="ORF">EHQ59_16140</name>
</gene>
<protein>
    <submittedName>
        <fullName evidence="1">Uncharacterized protein</fullName>
    </submittedName>
</protein>